<comment type="caution">
    <text evidence="2">The sequence shown here is derived from an EMBL/GenBank/DDBJ whole genome shotgun (WGS) entry which is preliminary data.</text>
</comment>
<protein>
    <recommendedName>
        <fullName evidence="1">DUF6456 domain-containing protein</fullName>
    </recommendedName>
</protein>
<organism evidence="2 3">
    <name type="scientific">Rhizobium aquaticum</name>
    <dbReference type="NCBI Taxonomy" id="1549636"/>
    <lineage>
        <taxon>Bacteria</taxon>
        <taxon>Pseudomonadati</taxon>
        <taxon>Pseudomonadota</taxon>
        <taxon>Alphaproteobacteria</taxon>
        <taxon>Hyphomicrobiales</taxon>
        <taxon>Rhizobiaceae</taxon>
        <taxon>Rhizobium/Agrobacterium group</taxon>
        <taxon>Rhizobium</taxon>
    </lineage>
</organism>
<dbReference type="Proteomes" id="UP001549047">
    <property type="component" value="Unassembled WGS sequence"/>
</dbReference>
<feature type="domain" description="DUF6456" evidence="1">
    <location>
        <begin position="115"/>
        <end position="250"/>
    </location>
</feature>
<accession>A0ABV2IXS9</accession>
<gene>
    <name evidence="2" type="ORF">ABID16_001608</name>
</gene>
<reference evidence="2 3" key="1">
    <citation type="submission" date="2024-06" db="EMBL/GenBank/DDBJ databases">
        <title>Genomic Encyclopedia of Type Strains, Phase IV (KMG-IV): sequencing the most valuable type-strain genomes for metagenomic binning, comparative biology and taxonomic classification.</title>
        <authorList>
            <person name="Goeker M."/>
        </authorList>
    </citation>
    <scope>NUCLEOTIDE SEQUENCE [LARGE SCALE GENOMIC DNA]</scope>
    <source>
        <strain evidence="2 3">DSM 29780</strain>
    </source>
</reference>
<dbReference type="EMBL" id="JBEPMB010000001">
    <property type="protein sequence ID" value="MET3613303.1"/>
    <property type="molecule type" value="Genomic_DNA"/>
</dbReference>
<proteinExistence type="predicted"/>
<dbReference type="InterPro" id="IPR045599">
    <property type="entry name" value="DUF6456"/>
</dbReference>
<dbReference type="RefSeq" id="WP_354555782.1">
    <property type="nucleotide sequence ID" value="NZ_JBEPMB010000001.1"/>
</dbReference>
<keyword evidence="3" id="KW-1185">Reference proteome</keyword>
<evidence type="ECO:0000313" key="2">
    <source>
        <dbReference type="EMBL" id="MET3613303.1"/>
    </source>
</evidence>
<dbReference type="Pfam" id="PF20057">
    <property type="entry name" value="DUF6456"/>
    <property type="match status" value="1"/>
</dbReference>
<sequence length="269" mass="29462">MTENATKSVPALLRFLKSLPPAGAQICATAAPKTGASAATLELRTPTARFGVAPAILLLAARQGLIAREGTRIRPLPEAQAYLARHETPEPDFARPHRDIEETTASVDGETVRVTRNLAESPLSALERLKGRAGETYFPCEALAAGERLHLDFTRGQLQPQITMRFEPRLGTSVKGDRGSVADLSDTAIAARLRVNRALAALGPELSGVALDICCFMKGLETVERERQWPPRSAKLMLKTALMALHRHYTPPARREMRQWGEEGFRPEL</sequence>
<evidence type="ECO:0000259" key="1">
    <source>
        <dbReference type="Pfam" id="PF20057"/>
    </source>
</evidence>
<evidence type="ECO:0000313" key="3">
    <source>
        <dbReference type="Proteomes" id="UP001549047"/>
    </source>
</evidence>
<name>A0ABV2IXS9_9HYPH</name>